<dbReference type="EMBL" id="CH474181">
    <property type="protein sequence ID" value="EDL83205.1"/>
    <property type="molecule type" value="Genomic_DNA"/>
</dbReference>
<keyword evidence="3" id="KW-1015">Disulfide bond</keyword>
<proteinExistence type="predicted"/>
<sequence>MDMRAHAQFLGLLMLCFADARCDIQMTQSPSSMSVSLGDTVTITCRASQDVGIYVNWFQQKPGKSPRHMIYRATNLADGVPSRFSGSRSGSDYSLTISSLESEDVADYHCLQYDEYP</sequence>
<dbReference type="Proteomes" id="UP000234681">
    <property type="component" value="Unassembled WGS sequence"/>
</dbReference>
<evidence type="ECO:0000256" key="4">
    <source>
        <dbReference type="ARBA" id="ARBA00043265"/>
    </source>
</evidence>
<dbReference type="InterPro" id="IPR003599">
    <property type="entry name" value="Ig_sub"/>
</dbReference>
<feature type="signal peptide" evidence="5">
    <location>
        <begin position="1"/>
        <end position="20"/>
    </location>
</feature>
<dbReference type="InterPro" id="IPR050150">
    <property type="entry name" value="IgV_Light_Chain"/>
</dbReference>
<keyword evidence="1" id="KW-0391">Immunity</keyword>
<dbReference type="GO" id="GO:0005576">
    <property type="term" value="C:extracellular region"/>
    <property type="evidence" value="ECO:0007669"/>
    <property type="project" value="UniProtKB-ARBA"/>
</dbReference>
<dbReference type="InterPro" id="IPR013783">
    <property type="entry name" value="Ig-like_fold"/>
</dbReference>
<dbReference type="GO" id="GO:0005886">
    <property type="term" value="C:plasma membrane"/>
    <property type="evidence" value="ECO:0007669"/>
    <property type="project" value="UniProtKB-ARBA"/>
</dbReference>
<dbReference type="Gene3D" id="2.60.40.10">
    <property type="entry name" value="Immunoglobulins"/>
    <property type="match status" value="1"/>
</dbReference>
<dbReference type="InterPro" id="IPR036179">
    <property type="entry name" value="Ig-like_dom_sf"/>
</dbReference>
<keyword evidence="5" id="KW-0732">Signal</keyword>
<feature type="domain" description="Ig-like" evidence="6">
    <location>
        <begin position="24"/>
        <end position="117"/>
    </location>
</feature>
<organism evidence="7 8">
    <name type="scientific">Rattus norvegicus</name>
    <name type="common">Rat</name>
    <dbReference type="NCBI Taxonomy" id="10116"/>
    <lineage>
        <taxon>Eukaryota</taxon>
        <taxon>Metazoa</taxon>
        <taxon>Chordata</taxon>
        <taxon>Craniata</taxon>
        <taxon>Vertebrata</taxon>
        <taxon>Euteleostomi</taxon>
        <taxon>Mammalia</taxon>
        <taxon>Eutheria</taxon>
        <taxon>Euarchontoglires</taxon>
        <taxon>Glires</taxon>
        <taxon>Rodentia</taxon>
        <taxon>Myomorpha</taxon>
        <taxon>Muroidea</taxon>
        <taxon>Muridae</taxon>
        <taxon>Murinae</taxon>
        <taxon>Rattus</taxon>
    </lineage>
</organism>
<feature type="non-terminal residue" evidence="7">
    <location>
        <position position="117"/>
    </location>
</feature>
<dbReference type="PROSITE" id="PS50835">
    <property type="entry name" value="IG_LIKE"/>
    <property type="match status" value="1"/>
</dbReference>
<evidence type="ECO:0000259" key="6">
    <source>
        <dbReference type="PROSITE" id="PS50835"/>
    </source>
</evidence>
<evidence type="ECO:0000256" key="5">
    <source>
        <dbReference type="SAM" id="SignalP"/>
    </source>
</evidence>
<dbReference type="Pfam" id="PF07686">
    <property type="entry name" value="V-set"/>
    <property type="match status" value="1"/>
</dbReference>
<dbReference type="InterPro" id="IPR007110">
    <property type="entry name" value="Ig-like_dom"/>
</dbReference>
<dbReference type="FunFam" id="2.60.40.10:FF:000212">
    <property type="entry name" value="Immunoglobulin kappa chain variable 12-38"/>
    <property type="match status" value="1"/>
</dbReference>
<dbReference type="SUPFAM" id="SSF48726">
    <property type="entry name" value="Immunoglobulin"/>
    <property type="match status" value="1"/>
</dbReference>
<keyword evidence="4" id="KW-1280">Immunoglobulin</keyword>
<dbReference type="PANTHER" id="PTHR23267">
    <property type="entry name" value="IMMUNOGLOBULIN LIGHT CHAIN"/>
    <property type="match status" value="1"/>
</dbReference>
<dbReference type="SMART" id="SM00409">
    <property type="entry name" value="IG"/>
    <property type="match status" value="1"/>
</dbReference>
<reference evidence="8" key="1">
    <citation type="submission" date="2005-06" db="EMBL/GenBank/DDBJ databases">
        <authorList>
            <person name="Mural R.J."/>
            <person name="Li P.W."/>
            <person name="Adams M.D."/>
            <person name="Amanatides P.G."/>
            <person name="Baden-Tillson H."/>
            <person name="Barnstead M."/>
            <person name="Chin S.H."/>
            <person name="Dew I."/>
            <person name="Evans C.A."/>
            <person name="Ferriera S."/>
            <person name="Flanigan M."/>
            <person name="Fosler C."/>
            <person name="Glodek A."/>
            <person name="Gu Z."/>
            <person name="Holt R.A."/>
            <person name="Jennings D."/>
            <person name="Kraft C.L."/>
            <person name="Lu F."/>
            <person name="Nguyen T."/>
            <person name="Nusskern D.R."/>
            <person name="Pfannkoch C.M."/>
            <person name="Sitter C."/>
            <person name="Sutton G.G."/>
            <person name="Venter J.C."/>
            <person name="Wang Z."/>
            <person name="Woodage T."/>
            <person name="Zheng X.H."/>
            <person name="Zhong F."/>
        </authorList>
    </citation>
    <scope>NUCLEOTIDE SEQUENCE [LARGE SCALE GENOMIC DNA]</scope>
    <source>
        <strain>BN</strain>
        <strain evidence="8">Sprague-Dawley</strain>
    </source>
</reference>
<dbReference type="InterPro" id="IPR013106">
    <property type="entry name" value="Ig_V-set"/>
</dbReference>
<evidence type="ECO:0000256" key="3">
    <source>
        <dbReference type="ARBA" id="ARBA00023157"/>
    </source>
</evidence>
<evidence type="ECO:0000256" key="2">
    <source>
        <dbReference type="ARBA" id="ARBA00023130"/>
    </source>
</evidence>
<feature type="chain" id="PRO_5039950509" evidence="5">
    <location>
        <begin position="21"/>
        <end position="117"/>
    </location>
</feature>
<dbReference type="AlphaFoldDB" id="A6KUG9"/>
<evidence type="ECO:0000313" key="8">
    <source>
        <dbReference type="Proteomes" id="UP000234681"/>
    </source>
</evidence>
<dbReference type="GO" id="GO:0002250">
    <property type="term" value="P:adaptive immune response"/>
    <property type="evidence" value="ECO:0007669"/>
    <property type="project" value="UniProtKB-KW"/>
</dbReference>
<accession>A6KUG9</accession>
<protein>
    <submittedName>
        <fullName evidence="7">RCG47024</fullName>
    </submittedName>
</protein>
<evidence type="ECO:0000313" key="7">
    <source>
        <dbReference type="EMBL" id="EDL83205.1"/>
    </source>
</evidence>
<dbReference type="GO" id="GO:0019814">
    <property type="term" value="C:immunoglobulin complex"/>
    <property type="evidence" value="ECO:0007669"/>
    <property type="project" value="UniProtKB-KW"/>
</dbReference>
<evidence type="ECO:0000256" key="1">
    <source>
        <dbReference type="ARBA" id="ARBA00022859"/>
    </source>
</evidence>
<keyword evidence="2" id="KW-1064">Adaptive immunity</keyword>
<dbReference type="SMART" id="SM00406">
    <property type="entry name" value="IGv"/>
    <property type="match status" value="1"/>
</dbReference>
<name>A6KUG9_RAT</name>
<gene>
    <name evidence="7" type="ORF">rCG_47024</name>
</gene>